<reference evidence="3" key="2">
    <citation type="journal article" date="2008" name="Nucleic Acids Res.">
        <title>The rice annotation project database (RAP-DB): 2008 update.</title>
        <authorList>
            <consortium name="The rice annotation project (RAP)"/>
        </authorList>
    </citation>
    <scope>GENOME REANNOTATION</scope>
    <source>
        <strain evidence="3">cv. Nipponbare</strain>
    </source>
</reference>
<organism evidence="2 3">
    <name type="scientific">Oryza sativa subsp. japonica</name>
    <name type="common">Rice</name>
    <dbReference type="NCBI Taxonomy" id="39947"/>
    <lineage>
        <taxon>Eukaryota</taxon>
        <taxon>Viridiplantae</taxon>
        <taxon>Streptophyta</taxon>
        <taxon>Embryophyta</taxon>
        <taxon>Tracheophyta</taxon>
        <taxon>Spermatophyta</taxon>
        <taxon>Magnoliopsida</taxon>
        <taxon>Liliopsida</taxon>
        <taxon>Poales</taxon>
        <taxon>Poaceae</taxon>
        <taxon>BOP clade</taxon>
        <taxon>Oryzoideae</taxon>
        <taxon>Oryzeae</taxon>
        <taxon>Oryzinae</taxon>
        <taxon>Oryza</taxon>
        <taxon>Oryza sativa</taxon>
    </lineage>
</organism>
<dbReference type="Proteomes" id="UP000000763">
    <property type="component" value="Chromosome 7"/>
</dbReference>
<evidence type="ECO:0000256" key="1">
    <source>
        <dbReference type="SAM" id="Phobius"/>
    </source>
</evidence>
<keyword evidence="1" id="KW-1133">Transmembrane helix</keyword>
<evidence type="ECO:0000313" key="3">
    <source>
        <dbReference type="Proteomes" id="UP000000763"/>
    </source>
</evidence>
<evidence type="ECO:0000313" key="2">
    <source>
        <dbReference type="EMBL" id="BAC55849.1"/>
    </source>
</evidence>
<proteinExistence type="predicted"/>
<name>Q84YL9_ORYSJ</name>
<keyword evidence="1" id="KW-0812">Transmembrane</keyword>
<feature type="transmembrane region" description="Helical" evidence="1">
    <location>
        <begin position="7"/>
        <end position="31"/>
    </location>
</feature>
<gene>
    <name evidence="2" type="primary">OSJNBa0086N05.118</name>
</gene>
<sequence length="114" mass="12837">MQTLMSVFVIFIGCYTAIDWIADIVIFINILSSLFNIAYSAAVDRQLRHHSRLSLLSLIIITVGCVCRRRLFSSSSSLVDFAITVDARLRLHRRLAFVATDCSVIVVGRLHLHC</sequence>
<dbReference type="EMBL" id="AP005774">
    <property type="protein sequence ID" value="BAC55849.1"/>
    <property type="molecule type" value="Genomic_DNA"/>
</dbReference>
<accession>Q84YL9</accession>
<dbReference type="AlphaFoldDB" id="Q84YL9"/>
<protein>
    <submittedName>
        <fullName evidence="2">Uncharacterized protein</fullName>
    </submittedName>
</protein>
<reference evidence="3" key="1">
    <citation type="journal article" date="2005" name="Nature">
        <title>The map-based sequence of the rice genome.</title>
        <authorList>
            <consortium name="International rice genome sequencing project (IRGSP)"/>
            <person name="Matsumoto T."/>
            <person name="Wu J."/>
            <person name="Kanamori H."/>
            <person name="Katayose Y."/>
            <person name="Fujisawa M."/>
            <person name="Namiki N."/>
            <person name="Mizuno H."/>
            <person name="Yamamoto K."/>
            <person name="Antonio B.A."/>
            <person name="Baba T."/>
            <person name="Sakata K."/>
            <person name="Nagamura Y."/>
            <person name="Aoki H."/>
            <person name="Arikawa K."/>
            <person name="Arita K."/>
            <person name="Bito T."/>
            <person name="Chiden Y."/>
            <person name="Fujitsuka N."/>
            <person name="Fukunaka R."/>
            <person name="Hamada M."/>
            <person name="Harada C."/>
            <person name="Hayashi A."/>
            <person name="Hijishita S."/>
            <person name="Honda M."/>
            <person name="Hosokawa S."/>
            <person name="Ichikawa Y."/>
            <person name="Idonuma A."/>
            <person name="Iijima M."/>
            <person name="Ikeda M."/>
            <person name="Ikeno M."/>
            <person name="Ito K."/>
            <person name="Ito S."/>
            <person name="Ito T."/>
            <person name="Ito Y."/>
            <person name="Ito Y."/>
            <person name="Iwabuchi A."/>
            <person name="Kamiya K."/>
            <person name="Karasawa W."/>
            <person name="Kurita K."/>
            <person name="Katagiri S."/>
            <person name="Kikuta A."/>
            <person name="Kobayashi H."/>
            <person name="Kobayashi N."/>
            <person name="Machita K."/>
            <person name="Maehara T."/>
            <person name="Masukawa M."/>
            <person name="Mizubayashi T."/>
            <person name="Mukai Y."/>
            <person name="Nagasaki H."/>
            <person name="Nagata Y."/>
            <person name="Naito S."/>
            <person name="Nakashima M."/>
            <person name="Nakama Y."/>
            <person name="Nakamichi Y."/>
            <person name="Nakamura M."/>
            <person name="Meguro A."/>
            <person name="Negishi M."/>
            <person name="Ohta I."/>
            <person name="Ohta T."/>
            <person name="Okamoto M."/>
            <person name="Ono N."/>
            <person name="Saji S."/>
            <person name="Sakaguchi M."/>
            <person name="Sakai K."/>
            <person name="Shibata M."/>
            <person name="Shimokawa T."/>
            <person name="Song J."/>
            <person name="Takazaki Y."/>
            <person name="Terasawa K."/>
            <person name="Tsugane M."/>
            <person name="Tsuji K."/>
            <person name="Ueda S."/>
            <person name="Waki K."/>
            <person name="Yamagata H."/>
            <person name="Yamamoto M."/>
            <person name="Yamamoto S."/>
            <person name="Yamane H."/>
            <person name="Yoshiki S."/>
            <person name="Yoshihara R."/>
            <person name="Yukawa K."/>
            <person name="Zhong H."/>
            <person name="Yano M."/>
            <person name="Yuan Q."/>
            <person name="Ouyang S."/>
            <person name="Liu J."/>
            <person name="Jones K.M."/>
            <person name="Gansberger K."/>
            <person name="Moffat K."/>
            <person name="Hill J."/>
            <person name="Bera J."/>
            <person name="Fadrosh D."/>
            <person name="Jin S."/>
            <person name="Johri S."/>
            <person name="Kim M."/>
            <person name="Overton L."/>
            <person name="Reardon M."/>
            <person name="Tsitrin T."/>
            <person name="Vuong H."/>
            <person name="Weaver B."/>
            <person name="Ciecko A."/>
            <person name="Tallon L."/>
            <person name="Jackson J."/>
            <person name="Pai G."/>
            <person name="Aken S.V."/>
            <person name="Utterback T."/>
            <person name="Reidmuller S."/>
            <person name="Feldblyum T."/>
            <person name="Hsiao J."/>
            <person name="Zismann V."/>
            <person name="Iobst S."/>
            <person name="de Vazeille A.R."/>
            <person name="Buell C.R."/>
            <person name="Ying K."/>
            <person name="Li Y."/>
            <person name="Lu T."/>
            <person name="Huang Y."/>
            <person name="Zhao Q."/>
            <person name="Feng Q."/>
            <person name="Zhang L."/>
            <person name="Zhu J."/>
            <person name="Weng Q."/>
            <person name="Mu J."/>
            <person name="Lu Y."/>
            <person name="Fan D."/>
            <person name="Liu Y."/>
            <person name="Guan J."/>
            <person name="Zhang Y."/>
            <person name="Yu S."/>
            <person name="Liu X."/>
            <person name="Zhang Y."/>
            <person name="Hong G."/>
            <person name="Han B."/>
            <person name="Choisne N."/>
            <person name="Demange N."/>
            <person name="Orjeda G."/>
            <person name="Samain S."/>
            <person name="Cattolico L."/>
            <person name="Pelletier E."/>
            <person name="Couloux A."/>
            <person name="Segurens B."/>
            <person name="Wincker P."/>
            <person name="D'Hont A."/>
            <person name="Scarpelli C."/>
            <person name="Weissenbach J."/>
            <person name="Salanoubat M."/>
            <person name="Quetier F."/>
            <person name="Yu Y."/>
            <person name="Kim H.R."/>
            <person name="Rambo T."/>
            <person name="Currie J."/>
            <person name="Collura K."/>
            <person name="Luo M."/>
            <person name="Yang T."/>
            <person name="Ammiraju J.S.S."/>
            <person name="Engler F."/>
            <person name="Soderlund C."/>
            <person name="Wing R.A."/>
            <person name="Palmer L.E."/>
            <person name="de la Bastide M."/>
            <person name="Spiegel L."/>
            <person name="Nascimento L."/>
            <person name="Zutavern T."/>
            <person name="O'Shaughnessy A."/>
            <person name="Dike S."/>
            <person name="Dedhia N."/>
            <person name="Preston R."/>
            <person name="Balija V."/>
            <person name="McCombie W.R."/>
            <person name="Chow T."/>
            <person name="Chen H."/>
            <person name="Chung M."/>
            <person name="Chen C."/>
            <person name="Shaw J."/>
            <person name="Wu H."/>
            <person name="Hsiao K."/>
            <person name="Chao Y."/>
            <person name="Chu M."/>
            <person name="Cheng C."/>
            <person name="Hour A."/>
            <person name="Lee P."/>
            <person name="Lin S."/>
            <person name="Lin Y."/>
            <person name="Liou J."/>
            <person name="Liu S."/>
            <person name="Hsing Y."/>
            <person name="Raghuvanshi S."/>
            <person name="Mohanty A."/>
            <person name="Bharti A.K."/>
            <person name="Gaur A."/>
            <person name="Gupta V."/>
            <person name="Kumar D."/>
            <person name="Ravi V."/>
            <person name="Vij S."/>
            <person name="Kapur A."/>
            <person name="Khurana P."/>
            <person name="Khurana P."/>
            <person name="Khurana J.P."/>
            <person name="Tyagi A.K."/>
            <person name="Gaikwad K."/>
            <person name="Singh A."/>
            <person name="Dalal V."/>
            <person name="Srivastava S."/>
            <person name="Dixit A."/>
            <person name="Pal A.K."/>
            <person name="Ghazi I.A."/>
            <person name="Yadav M."/>
            <person name="Pandit A."/>
            <person name="Bhargava A."/>
            <person name="Sureshbabu K."/>
            <person name="Batra K."/>
            <person name="Sharma T.R."/>
            <person name="Mohapatra T."/>
            <person name="Singh N.K."/>
            <person name="Messing J."/>
            <person name="Nelson A.B."/>
            <person name="Fuks G."/>
            <person name="Kavchok S."/>
            <person name="Keizer G."/>
            <person name="Linton E."/>
            <person name="Llaca V."/>
            <person name="Song R."/>
            <person name="Tanyolac B."/>
            <person name="Young S."/>
            <person name="Ho-Il K."/>
            <person name="Hahn J.H."/>
            <person name="Sangsakoo G."/>
            <person name="Vanavichit A."/>
            <person name="de Mattos Luiz.A.T."/>
            <person name="Zimmer P.D."/>
            <person name="Malone G."/>
            <person name="Dellagostin O."/>
            <person name="de Oliveira A.C."/>
            <person name="Bevan M."/>
            <person name="Bancroft I."/>
            <person name="Minx P."/>
            <person name="Cordum H."/>
            <person name="Wilson R."/>
            <person name="Cheng Z."/>
            <person name="Jin W."/>
            <person name="Jiang J."/>
            <person name="Leong S.A."/>
            <person name="Iwama H."/>
            <person name="Gojobori T."/>
            <person name="Itoh T."/>
            <person name="Niimura Y."/>
            <person name="Fujii Y."/>
            <person name="Habara T."/>
            <person name="Sakai H."/>
            <person name="Sato Y."/>
            <person name="Wilson G."/>
            <person name="Kumar K."/>
            <person name="McCouch S."/>
            <person name="Juretic N."/>
            <person name="Hoen D."/>
            <person name="Wright S."/>
            <person name="Bruskiewich R."/>
            <person name="Bureau T."/>
            <person name="Miyao A."/>
            <person name="Hirochika H."/>
            <person name="Nishikawa T."/>
            <person name="Kadowaki K."/>
            <person name="Sugiura M."/>
            <person name="Burr B."/>
            <person name="Sasaki T."/>
        </authorList>
    </citation>
    <scope>NUCLEOTIDE SEQUENCE [LARGE SCALE GENOMIC DNA]</scope>
    <source>
        <strain evidence="3">cv. Nipponbare</strain>
    </source>
</reference>
<keyword evidence="1" id="KW-0472">Membrane</keyword>